<proteinExistence type="inferred from homology"/>
<feature type="compositionally biased region" description="Basic and acidic residues" evidence="6">
    <location>
        <begin position="741"/>
        <end position="751"/>
    </location>
</feature>
<keyword evidence="4 10" id="KW-0808">Transferase</keyword>
<dbReference type="SFLD" id="SFLDG01140">
    <property type="entry name" value="C2.B:_Phosphomannomutase_and_P"/>
    <property type="match status" value="1"/>
</dbReference>
<feature type="region of interest" description="Disordered" evidence="6">
    <location>
        <begin position="725"/>
        <end position="751"/>
    </location>
</feature>
<name>A0A840HYB7_9PROT</name>
<dbReference type="PANTHER" id="PTHR46039">
    <property type="entry name" value="SUCROSE-PHOSPHATE SYNTHASE 3-RELATED"/>
    <property type="match status" value="1"/>
</dbReference>
<organism evidence="10 11">
    <name type="scientific">Parvularcula dongshanensis</name>
    <dbReference type="NCBI Taxonomy" id="1173995"/>
    <lineage>
        <taxon>Bacteria</taxon>
        <taxon>Pseudomonadati</taxon>
        <taxon>Pseudomonadota</taxon>
        <taxon>Alphaproteobacteria</taxon>
        <taxon>Parvularculales</taxon>
        <taxon>Parvularculaceae</taxon>
        <taxon>Parvularcula</taxon>
    </lineage>
</organism>
<feature type="domain" description="Glycosyl transferase family 1" evidence="7">
    <location>
        <begin position="243"/>
        <end position="415"/>
    </location>
</feature>
<dbReference type="EMBL" id="JACHOB010000001">
    <property type="protein sequence ID" value="MBB4657846.1"/>
    <property type="molecule type" value="Genomic_DNA"/>
</dbReference>
<evidence type="ECO:0000313" key="11">
    <source>
        <dbReference type="Proteomes" id="UP000563524"/>
    </source>
</evidence>
<comment type="similarity">
    <text evidence="1">Belongs to the glycosyltransferase 1 family.</text>
</comment>
<dbReference type="InterPro" id="IPR006379">
    <property type="entry name" value="HAD-SF_hydro_IIB"/>
</dbReference>
<dbReference type="NCBIfam" id="TIGR01484">
    <property type="entry name" value="HAD-SF-IIB"/>
    <property type="match status" value="1"/>
</dbReference>
<dbReference type="InterPro" id="IPR023214">
    <property type="entry name" value="HAD_sf"/>
</dbReference>
<dbReference type="InterPro" id="IPR001296">
    <property type="entry name" value="Glyco_trans_1"/>
</dbReference>
<dbReference type="Pfam" id="PF05116">
    <property type="entry name" value="S6PP"/>
    <property type="match status" value="1"/>
</dbReference>
<evidence type="ECO:0000256" key="5">
    <source>
        <dbReference type="ARBA" id="ARBA00047471"/>
    </source>
</evidence>
<dbReference type="AlphaFoldDB" id="A0A840HYB7"/>
<evidence type="ECO:0000259" key="8">
    <source>
        <dbReference type="Pfam" id="PF05116"/>
    </source>
</evidence>
<dbReference type="Gene3D" id="3.40.50.1000">
    <property type="entry name" value="HAD superfamily/HAD-like"/>
    <property type="match status" value="1"/>
</dbReference>
<dbReference type="PANTHER" id="PTHR46039:SF5">
    <property type="entry name" value="SUCROSE-PHOSPHATE SYNTHASE 3-RELATED"/>
    <property type="match status" value="1"/>
</dbReference>
<dbReference type="Gene3D" id="3.40.50.2000">
    <property type="entry name" value="Glycogen Phosphorylase B"/>
    <property type="match status" value="2"/>
</dbReference>
<protein>
    <recommendedName>
        <fullName evidence="2">sucrose-phosphate synthase</fullName>
        <ecNumber evidence="2">2.4.1.14</ecNumber>
    </recommendedName>
</protein>
<dbReference type="SFLD" id="SFLDG01141">
    <property type="entry name" value="C2.B.1:_Sucrose_Phosphatase_Li"/>
    <property type="match status" value="1"/>
</dbReference>
<evidence type="ECO:0000256" key="1">
    <source>
        <dbReference type="ARBA" id="ARBA00006530"/>
    </source>
</evidence>
<comment type="catalytic activity">
    <reaction evidence="5">
        <text>beta-D-fructose 6-phosphate + UDP-alpha-D-glucose = sucrose 6(F)-phosphate + UDP + H(+)</text>
        <dbReference type="Rhea" id="RHEA:22172"/>
        <dbReference type="ChEBI" id="CHEBI:15378"/>
        <dbReference type="ChEBI" id="CHEBI:57634"/>
        <dbReference type="ChEBI" id="CHEBI:57723"/>
        <dbReference type="ChEBI" id="CHEBI:58223"/>
        <dbReference type="ChEBI" id="CHEBI:58885"/>
        <dbReference type="EC" id="2.4.1.14"/>
    </reaction>
</comment>
<dbReference type="GO" id="GO:0016791">
    <property type="term" value="F:phosphatase activity"/>
    <property type="evidence" value="ECO:0007669"/>
    <property type="project" value="UniProtKB-ARBA"/>
</dbReference>
<dbReference type="SUPFAM" id="SSF53756">
    <property type="entry name" value="UDP-Glycosyltransferase/glycogen phosphorylase"/>
    <property type="match status" value="1"/>
</dbReference>
<gene>
    <name evidence="10" type="ORF">GGQ59_000346</name>
</gene>
<evidence type="ECO:0000256" key="2">
    <source>
        <dbReference type="ARBA" id="ARBA00012536"/>
    </source>
</evidence>
<dbReference type="EC" id="2.4.1.14" evidence="2"/>
<dbReference type="RefSeq" id="WP_183815257.1">
    <property type="nucleotide sequence ID" value="NZ_JACHOB010000001.1"/>
</dbReference>
<evidence type="ECO:0000256" key="3">
    <source>
        <dbReference type="ARBA" id="ARBA00022676"/>
    </source>
</evidence>
<keyword evidence="11" id="KW-1185">Reference proteome</keyword>
<accession>A0A840HYB7</accession>
<dbReference type="GO" id="GO:0046524">
    <property type="term" value="F:sucrose-phosphate synthase activity"/>
    <property type="evidence" value="ECO:0007669"/>
    <property type="project" value="UniProtKB-EC"/>
</dbReference>
<sequence>MFILHVALQGCLRAGPIDYGVTADTGGHIRYVLDLVRHAGARPEVMRQEIVTRAFRDGALGPDYARPRERYDAKTEIVRLRGSTDDYLEKEALWKDHDALTAAFLTYLQTLPRLPDLLHAHYADGGVIAMRAARELGLPFVFTAHSLGRVKAEACGEPRAPRRVPTGSSVLDRRIRDEEAVIGAADAIIASSRDEAELQYGLYRAADPARITVNPPGCYLDPAQIEAAPRTAWEESVARFLTDPSKPPLLALARPVRKKNLTGLVKAFGESPALRERANLVVFAGTRGDLKHQVPENRAVLEELLYLVDRYDLYGQVALPKAHDPADVPGIYAAAASLGGVFVNPALNEPFGLTLLEAAAAGLPVVATRSGGPSDIVGRCRNGVLVDPLDSADIAAGALSLLTNEARWAECVRNGLASCSYYDWPRHSADYVRLARRLTRPRPAPVVLSRQRRFLLSCDIDDTLTGDKEALAAFGRWRASDREHHFVVNTGRSLHGAIDVLRRWGAPVPDAMITSVGSEIYHLHDGDWTLSADDDWARHIGQDWDAEAVHEAVLRFAREAEPNLVPQPARDQRRFKLGYLCPDDPGIAARLRDWLRGLGHQVIVIFSHGRFLDVLPHRASKGHALDYLRAKLDVAPGHVLAAGDSGNDTEMLTMAGHPILVSNYTRELDALARVGRAYVSSYPHAAGVLDGVTAFHGRRLSGEGGLLTNRTRAAQGLVTKRRVVHGTSRGHLSGSTTDQCADDRAGARTPS</sequence>
<dbReference type="InterPro" id="IPR036412">
    <property type="entry name" value="HAD-like_sf"/>
</dbReference>
<reference evidence="10 11" key="1">
    <citation type="submission" date="2020-08" db="EMBL/GenBank/DDBJ databases">
        <title>Genomic Encyclopedia of Type Strains, Phase IV (KMG-IV): sequencing the most valuable type-strain genomes for metagenomic binning, comparative biology and taxonomic classification.</title>
        <authorList>
            <person name="Goeker M."/>
        </authorList>
    </citation>
    <scope>NUCLEOTIDE SEQUENCE [LARGE SCALE GENOMIC DNA]</scope>
    <source>
        <strain evidence="10 11">DSM 102850</strain>
    </source>
</reference>
<dbReference type="Pfam" id="PF00534">
    <property type="entry name" value="Glycos_transf_1"/>
    <property type="match status" value="1"/>
</dbReference>
<evidence type="ECO:0000259" key="9">
    <source>
        <dbReference type="Pfam" id="PF13579"/>
    </source>
</evidence>
<evidence type="ECO:0000256" key="6">
    <source>
        <dbReference type="SAM" id="MobiDB-lite"/>
    </source>
</evidence>
<feature type="domain" description="Sucrose phosphatase-like" evidence="8">
    <location>
        <begin position="453"/>
        <end position="695"/>
    </location>
</feature>
<dbReference type="Proteomes" id="UP000563524">
    <property type="component" value="Unassembled WGS sequence"/>
</dbReference>
<dbReference type="Pfam" id="PF13579">
    <property type="entry name" value="Glyco_trans_4_4"/>
    <property type="match status" value="1"/>
</dbReference>
<evidence type="ECO:0000256" key="4">
    <source>
        <dbReference type="ARBA" id="ARBA00022679"/>
    </source>
</evidence>
<dbReference type="Gene3D" id="3.90.1070.10">
    <property type="match status" value="1"/>
</dbReference>
<feature type="domain" description="Glycosyltransferase subfamily 4-like N-terminal" evidence="9">
    <location>
        <begin position="26"/>
        <end position="217"/>
    </location>
</feature>
<dbReference type="SUPFAM" id="SSF56784">
    <property type="entry name" value="HAD-like"/>
    <property type="match status" value="1"/>
</dbReference>
<evidence type="ECO:0000259" key="7">
    <source>
        <dbReference type="Pfam" id="PF00534"/>
    </source>
</evidence>
<dbReference type="SFLD" id="SFLDS00003">
    <property type="entry name" value="Haloacid_Dehalogenase"/>
    <property type="match status" value="1"/>
</dbReference>
<dbReference type="InterPro" id="IPR006380">
    <property type="entry name" value="SPP-like_dom"/>
</dbReference>
<evidence type="ECO:0000313" key="10">
    <source>
        <dbReference type="EMBL" id="MBB4657846.1"/>
    </source>
</evidence>
<dbReference type="InterPro" id="IPR028098">
    <property type="entry name" value="Glyco_trans_4-like_N"/>
</dbReference>
<dbReference type="InterPro" id="IPR044161">
    <property type="entry name" value="SPS"/>
</dbReference>
<keyword evidence="3 10" id="KW-0328">Glycosyltransferase</keyword>
<comment type="caution">
    <text evidence="10">The sequence shown here is derived from an EMBL/GenBank/DDBJ whole genome shotgun (WGS) entry which is preliminary data.</text>
</comment>